<keyword evidence="2" id="KW-0808">Transferase</keyword>
<dbReference type="GO" id="GO:0004674">
    <property type="term" value="F:protein serine/threonine kinase activity"/>
    <property type="evidence" value="ECO:0007669"/>
    <property type="project" value="UniProtKB-KW"/>
</dbReference>
<evidence type="ECO:0000313" key="8">
    <source>
        <dbReference type="Proteomes" id="UP000053989"/>
    </source>
</evidence>
<feature type="domain" description="Protein kinase" evidence="6">
    <location>
        <begin position="1"/>
        <end position="175"/>
    </location>
</feature>
<dbReference type="InterPro" id="IPR011009">
    <property type="entry name" value="Kinase-like_dom_sf"/>
</dbReference>
<dbReference type="AlphaFoldDB" id="A0A0C3EIU9"/>
<gene>
    <name evidence="7" type="ORF">SCLCIDRAFT_1007716</name>
</gene>
<proteinExistence type="predicted"/>
<dbReference type="InParanoid" id="A0A0C3EIU9"/>
<dbReference type="Gene3D" id="1.10.510.10">
    <property type="entry name" value="Transferase(Phosphotransferase) domain 1"/>
    <property type="match status" value="1"/>
</dbReference>
<evidence type="ECO:0000256" key="4">
    <source>
        <dbReference type="ARBA" id="ARBA00022777"/>
    </source>
</evidence>
<sequence>MWENVNVNPATFNSVDIMLVDFGTAMPHDAPHTRLIQPVALRCPEVITGCVWSCKADIWNLGCIVFELITGQHLFKPKAGATWSAEQYHLARIFATFGTRDEPQNIINFFRHGQHFEEYFNNEGLKITAESEPLDAILRTYNIYTPELNTFLGAMLRILPDDRLSAKSLLASDWLQLHHD</sequence>
<keyword evidence="8" id="KW-1185">Reference proteome</keyword>
<evidence type="ECO:0000313" key="7">
    <source>
        <dbReference type="EMBL" id="KIM68149.1"/>
    </source>
</evidence>
<accession>A0A0C3EIU9</accession>
<dbReference type="OrthoDB" id="2692181at2759"/>
<dbReference type="Proteomes" id="UP000053989">
    <property type="component" value="Unassembled WGS sequence"/>
</dbReference>
<keyword evidence="5" id="KW-0067">ATP-binding</keyword>
<name>A0A0C3EIU9_9AGAM</name>
<reference evidence="7 8" key="1">
    <citation type="submission" date="2014-04" db="EMBL/GenBank/DDBJ databases">
        <authorList>
            <consortium name="DOE Joint Genome Institute"/>
            <person name="Kuo A."/>
            <person name="Kohler A."/>
            <person name="Nagy L.G."/>
            <person name="Floudas D."/>
            <person name="Copeland A."/>
            <person name="Barry K.W."/>
            <person name="Cichocki N."/>
            <person name="Veneault-Fourrey C."/>
            <person name="LaButti K."/>
            <person name="Lindquist E.A."/>
            <person name="Lipzen A."/>
            <person name="Lundell T."/>
            <person name="Morin E."/>
            <person name="Murat C."/>
            <person name="Sun H."/>
            <person name="Tunlid A."/>
            <person name="Henrissat B."/>
            <person name="Grigoriev I.V."/>
            <person name="Hibbett D.S."/>
            <person name="Martin F."/>
            <person name="Nordberg H.P."/>
            <person name="Cantor M.N."/>
            <person name="Hua S.X."/>
        </authorList>
    </citation>
    <scope>NUCLEOTIDE SEQUENCE [LARGE SCALE GENOMIC DNA]</scope>
    <source>
        <strain evidence="7 8">Foug A</strain>
    </source>
</reference>
<dbReference type="EMBL" id="KN822010">
    <property type="protein sequence ID" value="KIM68149.1"/>
    <property type="molecule type" value="Genomic_DNA"/>
</dbReference>
<dbReference type="HOGENOM" id="CLU_1497097_0_0_1"/>
<keyword evidence="4" id="KW-0418">Kinase</keyword>
<reference evidence="8" key="2">
    <citation type="submission" date="2015-01" db="EMBL/GenBank/DDBJ databases">
        <title>Evolutionary Origins and Diversification of the Mycorrhizal Mutualists.</title>
        <authorList>
            <consortium name="DOE Joint Genome Institute"/>
            <consortium name="Mycorrhizal Genomics Consortium"/>
            <person name="Kohler A."/>
            <person name="Kuo A."/>
            <person name="Nagy L.G."/>
            <person name="Floudas D."/>
            <person name="Copeland A."/>
            <person name="Barry K.W."/>
            <person name="Cichocki N."/>
            <person name="Veneault-Fourrey C."/>
            <person name="LaButti K."/>
            <person name="Lindquist E.A."/>
            <person name="Lipzen A."/>
            <person name="Lundell T."/>
            <person name="Morin E."/>
            <person name="Murat C."/>
            <person name="Riley R."/>
            <person name="Ohm R."/>
            <person name="Sun H."/>
            <person name="Tunlid A."/>
            <person name="Henrissat B."/>
            <person name="Grigoriev I.V."/>
            <person name="Hibbett D.S."/>
            <person name="Martin F."/>
        </authorList>
    </citation>
    <scope>NUCLEOTIDE SEQUENCE [LARGE SCALE GENOMIC DNA]</scope>
    <source>
        <strain evidence="8">Foug A</strain>
    </source>
</reference>
<dbReference type="SUPFAM" id="SSF56112">
    <property type="entry name" value="Protein kinase-like (PK-like)"/>
    <property type="match status" value="1"/>
</dbReference>
<evidence type="ECO:0000256" key="5">
    <source>
        <dbReference type="ARBA" id="ARBA00022840"/>
    </source>
</evidence>
<dbReference type="InterPro" id="IPR000719">
    <property type="entry name" value="Prot_kinase_dom"/>
</dbReference>
<dbReference type="Pfam" id="PF00069">
    <property type="entry name" value="Pkinase"/>
    <property type="match status" value="1"/>
</dbReference>
<dbReference type="InterPro" id="IPR051175">
    <property type="entry name" value="CLK_kinases"/>
</dbReference>
<evidence type="ECO:0000259" key="6">
    <source>
        <dbReference type="PROSITE" id="PS50011"/>
    </source>
</evidence>
<dbReference type="PROSITE" id="PS50011">
    <property type="entry name" value="PROTEIN_KINASE_DOM"/>
    <property type="match status" value="1"/>
</dbReference>
<dbReference type="GO" id="GO:0005524">
    <property type="term" value="F:ATP binding"/>
    <property type="evidence" value="ECO:0007669"/>
    <property type="project" value="UniProtKB-KW"/>
</dbReference>
<keyword evidence="3" id="KW-0547">Nucleotide-binding</keyword>
<dbReference type="PANTHER" id="PTHR45646">
    <property type="entry name" value="SERINE/THREONINE-PROTEIN KINASE DOA-RELATED"/>
    <property type="match status" value="1"/>
</dbReference>
<evidence type="ECO:0000256" key="1">
    <source>
        <dbReference type="ARBA" id="ARBA00022527"/>
    </source>
</evidence>
<evidence type="ECO:0000256" key="2">
    <source>
        <dbReference type="ARBA" id="ARBA00022679"/>
    </source>
</evidence>
<protein>
    <recommendedName>
        <fullName evidence="6">Protein kinase domain-containing protein</fullName>
    </recommendedName>
</protein>
<keyword evidence="1" id="KW-0723">Serine/threonine-protein kinase</keyword>
<dbReference type="STRING" id="1036808.A0A0C3EIU9"/>
<organism evidence="7 8">
    <name type="scientific">Scleroderma citrinum Foug A</name>
    <dbReference type="NCBI Taxonomy" id="1036808"/>
    <lineage>
        <taxon>Eukaryota</taxon>
        <taxon>Fungi</taxon>
        <taxon>Dikarya</taxon>
        <taxon>Basidiomycota</taxon>
        <taxon>Agaricomycotina</taxon>
        <taxon>Agaricomycetes</taxon>
        <taxon>Agaricomycetidae</taxon>
        <taxon>Boletales</taxon>
        <taxon>Sclerodermatineae</taxon>
        <taxon>Sclerodermataceae</taxon>
        <taxon>Scleroderma</taxon>
    </lineage>
</organism>
<evidence type="ECO:0000256" key="3">
    <source>
        <dbReference type="ARBA" id="ARBA00022741"/>
    </source>
</evidence>